<keyword evidence="2" id="KW-1185">Reference proteome</keyword>
<dbReference type="EMBL" id="VSZQ01000091">
    <property type="protein sequence ID" value="TYR63188.1"/>
    <property type="molecule type" value="Genomic_DNA"/>
</dbReference>
<proteinExistence type="predicted"/>
<name>A0A5D4JDH8_9ACTN</name>
<evidence type="ECO:0000313" key="2">
    <source>
        <dbReference type="Proteomes" id="UP000323242"/>
    </source>
</evidence>
<dbReference type="AlphaFoldDB" id="A0A5D4JDH8"/>
<dbReference type="RefSeq" id="WP_148903135.1">
    <property type="nucleotide sequence ID" value="NZ_VSZQ01000091.1"/>
</dbReference>
<dbReference type="Proteomes" id="UP000323242">
    <property type="component" value="Unassembled WGS sequence"/>
</dbReference>
<accession>A0A5D4JDH8</accession>
<sequence>MKRCDLCGVLLPGESVPSAVVRDSSSLAAHDPGQDGVRRVSACSPEHLAVLVERYQRRPFVDAELWAGKIARSQEQHPGKNGVQALCEDTGLTPAHVEKGLQWICASCEPESQRGPEEG</sequence>
<gene>
    <name evidence="1" type="ORF">FY004_17985</name>
</gene>
<evidence type="ECO:0000313" key="1">
    <source>
        <dbReference type="EMBL" id="TYR63188.1"/>
    </source>
</evidence>
<reference evidence="1 2" key="1">
    <citation type="submission" date="2019-08" db="EMBL/GenBank/DDBJ databases">
        <title>Draft genome for granaticin producer strain Streptomyces parvus C05.</title>
        <authorList>
            <person name="Gonzalez-Pimentel J.L."/>
        </authorList>
    </citation>
    <scope>NUCLEOTIDE SEQUENCE [LARGE SCALE GENOMIC DNA]</scope>
    <source>
        <strain evidence="1 2">C05</strain>
    </source>
</reference>
<organism evidence="1 2">
    <name type="scientific">Streptomyces parvus</name>
    <dbReference type="NCBI Taxonomy" id="66428"/>
    <lineage>
        <taxon>Bacteria</taxon>
        <taxon>Bacillati</taxon>
        <taxon>Actinomycetota</taxon>
        <taxon>Actinomycetes</taxon>
        <taxon>Kitasatosporales</taxon>
        <taxon>Streptomycetaceae</taxon>
        <taxon>Streptomyces</taxon>
    </lineage>
</organism>
<comment type="caution">
    <text evidence="1">The sequence shown here is derived from an EMBL/GenBank/DDBJ whole genome shotgun (WGS) entry which is preliminary data.</text>
</comment>
<protein>
    <submittedName>
        <fullName evidence="1">Uncharacterized protein</fullName>
    </submittedName>
</protein>